<keyword evidence="4 15" id="KW-0285">Flavoprotein</keyword>
<dbReference type="GO" id="GO:0005524">
    <property type="term" value="F:ATP binding"/>
    <property type="evidence" value="ECO:0007669"/>
    <property type="project" value="UniProtKB-UniRule"/>
</dbReference>
<dbReference type="AlphaFoldDB" id="A0A7W6RBK0"/>
<feature type="domain" description="Riboflavin kinase" evidence="16">
    <location>
        <begin position="192"/>
        <end position="319"/>
    </location>
</feature>
<dbReference type="Pfam" id="PF01687">
    <property type="entry name" value="Flavokinase"/>
    <property type="match status" value="1"/>
</dbReference>
<comment type="pathway">
    <text evidence="2 15">Cofactor biosynthesis; FAD biosynthesis; FAD from FMN: step 1/1.</text>
</comment>
<keyword evidence="18" id="KW-1185">Reference proteome</keyword>
<evidence type="ECO:0000256" key="5">
    <source>
        <dbReference type="ARBA" id="ARBA00022643"/>
    </source>
</evidence>
<dbReference type="InterPro" id="IPR023468">
    <property type="entry name" value="Riboflavin_kinase"/>
</dbReference>
<keyword evidence="7 15" id="KW-0548">Nucleotidyltransferase</keyword>
<dbReference type="RefSeq" id="WP_184042744.1">
    <property type="nucleotide sequence ID" value="NZ_JACIGK010000004.1"/>
</dbReference>
<evidence type="ECO:0000256" key="6">
    <source>
        <dbReference type="ARBA" id="ARBA00022679"/>
    </source>
</evidence>
<accession>A0A7W6RBK0</accession>
<evidence type="ECO:0000256" key="15">
    <source>
        <dbReference type="PIRNR" id="PIRNR004491"/>
    </source>
</evidence>
<name>A0A7W6RBK0_9PROT</name>
<evidence type="ECO:0000256" key="1">
    <source>
        <dbReference type="ARBA" id="ARBA00002121"/>
    </source>
</evidence>
<dbReference type="InterPro" id="IPR002606">
    <property type="entry name" value="Riboflavin_kinase_bac"/>
</dbReference>
<keyword evidence="6 15" id="KW-0808">Transferase</keyword>
<dbReference type="UniPathway" id="UPA00276">
    <property type="reaction ID" value="UER00406"/>
</dbReference>
<dbReference type="GO" id="GO:0009231">
    <property type="term" value="P:riboflavin biosynthetic process"/>
    <property type="evidence" value="ECO:0007669"/>
    <property type="project" value="InterPro"/>
</dbReference>
<dbReference type="GO" id="GO:0006747">
    <property type="term" value="P:FAD biosynthetic process"/>
    <property type="evidence" value="ECO:0007669"/>
    <property type="project" value="UniProtKB-UniRule"/>
</dbReference>
<evidence type="ECO:0000256" key="3">
    <source>
        <dbReference type="ARBA" id="ARBA00005201"/>
    </source>
</evidence>
<keyword evidence="12" id="KW-0511">Multifunctional enzyme</keyword>
<organism evidence="17 18">
    <name type="scientific">Roseospira visakhapatnamensis</name>
    <dbReference type="NCBI Taxonomy" id="390880"/>
    <lineage>
        <taxon>Bacteria</taxon>
        <taxon>Pseudomonadati</taxon>
        <taxon>Pseudomonadota</taxon>
        <taxon>Alphaproteobacteria</taxon>
        <taxon>Rhodospirillales</taxon>
        <taxon>Rhodospirillaceae</taxon>
        <taxon>Roseospira</taxon>
    </lineage>
</organism>
<comment type="function">
    <text evidence="1">Catalyzes the phosphorylation of riboflavin to FMN followed by the adenylation of FMN to FAD.</text>
</comment>
<dbReference type="CDD" id="cd02064">
    <property type="entry name" value="FAD_synthetase_N"/>
    <property type="match status" value="1"/>
</dbReference>
<evidence type="ECO:0000256" key="13">
    <source>
        <dbReference type="ARBA" id="ARBA00047880"/>
    </source>
</evidence>
<dbReference type="PIRSF" id="PIRSF004491">
    <property type="entry name" value="FAD_Synth"/>
    <property type="match status" value="1"/>
</dbReference>
<dbReference type="EC" id="2.7.1.26" evidence="15"/>
<keyword evidence="10 15" id="KW-0274">FAD</keyword>
<reference evidence="17 18" key="1">
    <citation type="submission" date="2020-08" db="EMBL/GenBank/DDBJ databases">
        <title>Genome sequencing of Purple Non-Sulfur Bacteria from various extreme environments.</title>
        <authorList>
            <person name="Mayer M."/>
        </authorList>
    </citation>
    <scope>NUCLEOTIDE SEQUENCE [LARGE SCALE GENOMIC DNA]</scope>
    <source>
        <strain evidence="17 18">JA131</strain>
    </source>
</reference>
<dbReference type="GO" id="GO:0008531">
    <property type="term" value="F:riboflavin kinase activity"/>
    <property type="evidence" value="ECO:0007669"/>
    <property type="project" value="UniProtKB-UniRule"/>
</dbReference>
<dbReference type="InterPro" id="IPR015865">
    <property type="entry name" value="Riboflavin_kinase_bac/euk"/>
</dbReference>
<keyword evidence="8 15" id="KW-0547">Nucleotide-binding</keyword>
<dbReference type="UniPathway" id="UPA00277">
    <property type="reaction ID" value="UER00407"/>
</dbReference>
<evidence type="ECO:0000256" key="11">
    <source>
        <dbReference type="ARBA" id="ARBA00022840"/>
    </source>
</evidence>
<proteinExistence type="inferred from homology"/>
<evidence type="ECO:0000256" key="4">
    <source>
        <dbReference type="ARBA" id="ARBA00022630"/>
    </source>
</evidence>
<dbReference type="SMART" id="SM00904">
    <property type="entry name" value="Flavokinase"/>
    <property type="match status" value="1"/>
</dbReference>
<evidence type="ECO:0000256" key="10">
    <source>
        <dbReference type="ARBA" id="ARBA00022827"/>
    </source>
</evidence>
<evidence type="ECO:0000313" key="18">
    <source>
        <dbReference type="Proteomes" id="UP000554286"/>
    </source>
</evidence>
<comment type="caution">
    <text evidence="17">The sequence shown here is derived from an EMBL/GenBank/DDBJ whole genome shotgun (WGS) entry which is preliminary data.</text>
</comment>
<evidence type="ECO:0000256" key="14">
    <source>
        <dbReference type="ARBA" id="ARBA00049494"/>
    </source>
</evidence>
<keyword evidence="9 15" id="KW-0418">Kinase</keyword>
<dbReference type="Gene3D" id="2.40.30.30">
    <property type="entry name" value="Riboflavin kinase-like"/>
    <property type="match status" value="1"/>
</dbReference>
<dbReference type="Gene3D" id="3.40.50.620">
    <property type="entry name" value="HUPs"/>
    <property type="match status" value="1"/>
</dbReference>
<comment type="catalytic activity">
    <reaction evidence="14 15">
        <text>FMN + ATP + H(+) = FAD + diphosphate</text>
        <dbReference type="Rhea" id="RHEA:17237"/>
        <dbReference type="ChEBI" id="CHEBI:15378"/>
        <dbReference type="ChEBI" id="CHEBI:30616"/>
        <dbReference type="ChEBI" id="CHEBI:33019"/>
        <dbReference type="ChEBI" id="CHEBI:57692"/>
        <dbReference type="ChEBI" id="CHEBI:58210"/>
        <dbReference type="EC" id="2.7.7.2"/>
    </reaction>
</comment>
<dbReference type="PANTHER" id="PTHR22749:SF6">
    <property type="entry name" value="RIBOFLAVIN KINASE"/>
    <property type="match status" value="1"/>
</dbReference>
<dbReference type="InterPro" id="IPR015864">
    <property type="entry name" value="FAD_synthase"/>
</dbReference>
<dbReference type="NCBIfam" id="TIGR00083">
    <property type="entry name" value="ribF"/>
    <property type="match status" value="1"/>
</dbReference>
<dbReference type="PANTHER" id="PTHR22749">
    <property type="entry name" value="RIBOFLAVIN KINASE/FMN ADENYLYLTRANSFERASE"/>
    <property type="match status" value="1"/>
</dbReference>
<evidence type="ECO:0000256" key="2">
    <source>
        <dbReference type="ARBA" id="ARBA00004726"/>
    </source>
</evidence>
<evidence type="ECO:0000313" key="17">
    <source>
        <dbReference type="EMBL" id="MBB4265111.1"/>
    </source>
</evidence>
<keyword evidence="5 15" id="KW-0288">FMN</keyword>
<dbReference type="InterPro" id="IPR014729">
    <property type="entry name" value="Rossmann-like_a/b/a_fold"/>
</dbReference>
<dbReference type="SUPFAM" id="SSF52374">
    <property type="entry name" value="Nucleotidylyl transferase"/>
    <property type="match status" value="1"/>
</dbReference>
<sequence>MRILRHHDEVPPDCRGGAVALGNFDGVHRGHQAVIGTARDIARGGTGGGDGPQAMPMGVMTFDPHPRRLFQPDAPPFALSALRTKARRVEDLGAQFLYVQHFDHTFASHPAEWFVETVLARNLGVRHVVIGKDYRFGRGRRGDADLMRTMAADLGFGVTTVPAVTDTDGRVLSSTRAREALVAGRPDEAADVLGQPWEVEARVEHGDARGRTIGFPTANLRLGDYLRPALGVYAARAGVDAGSETVWHDAVANYGRRPTFDATDPLLEVHLFGFDGDLYNQHLRVRLVAFLRPERKFDGLEALKAQIGADADAARRLLSAKV</sequence>
<comment type="catalytic activity">
    <reaction evidence="13 15">
        <text>riboflavin + ATP = FMN + ADP + H(+)</text>
        <dbReference type="Rhea" id="RHEA:14357"/>
        <dbReference type="ChEBI" id="CHEBI:15378"/>
        <dbReference type="ChEBI" id="CHEBI:30616"/>
        <dbReference type="ChEBI" id="CHEBI:57986"/>
        <dbReference type="ChEBI" id="CHEBI:58210"/>
        <dbReference type="ChEBI" id="CHEBI:456216"/>
        <dbReference type="EC" id="2.7.1.26"/>
    </reaction>
</comment>
<evidence type="ECO:0000256" key="12">
    <source>
        <dbReference type="ARBA" id="ARBA00023268"/>
    </source>
</evidence>
<dbReference type="GO" id="GO:0009398">
    <property type="term" value="P:FMN biosynthetic process"/>
    <property type="evidence" value="ECO:0007669"/>
    <property type="project" value="UniProtKB-UniRule"/>
</dbReference>
<evidence type="ECO:0000256" key="8">
    <source>
        <dbReference type="ARBA" id="ARBA00022741"/>
    </source>
</evidence>
<evidence type="ECO:0000259" key="16">
    <source>
        <dbReference type="SMART" id="SM00904"/>
    </source>
</evidence>
<dbReference type="Proteomes" id="UP000554286">
    <property type="component" value="Unassembled WGS sequence"/>
</dbReference>
<comment type="pathway">
    <text evidence="3 15">Cofactor biosynthesis; FMN biosynthesis; FMN from riboflavin (ATP route): step 1/1.</text>
</comment>
<dbReference type="Pfam" id="PF06574">
    <property type="entry name" value="FAD_syn"/>
    <property type="match status" value="1"/>
</dbReference>
<comment type="similarity">
    <text evidence="15">Belongs to the ribF family.</text>
</comment>
<dbReference type="InterPro" id="IPR023465">
    <property type="entry name" value="Riboflavin_kinase_dom_sf"/>
</dbReference>
<evidence type="ECO:0000256" key="9">
    <source>
        <dbReference type="ARBA" id="ARBA00022777"/>
    </source>
</evidence>
<dbReference type="GO" id="GO:0003919">
    <property type="term" value="F:FMN adenylyltransferase activity"/>
    <property type="evidence" value="ECO:0007669"/>
    <property type="project" value="UniProtKB-UniRule"/>
</dbReference>
<keyword evidence="11 15" id="KW-0067">ATP-binding</keyword>
<dbReference type="SUPFAM" id="SSF82114">
    <property type="entry name" value="Riboflavin kinase-like"/>
    <property type="match status" value="1"/>
</dbReference>
<evidence type="ECO:0000256" key="7">
    <source>
        <dbReference type="ARBA" id="ARBA00022695"/>
    </source>
</evidence>
<gene>
    <name evidence="17" type="ORF">GGD89_000726</name>
</gene>
<dbReference type="FunFam" id="3.40.50.620:FF:000021">
    <property type="entry name" value="Riboflavin biosynthesis protein"/>
    <property type="match status" value="1"/>
</dbReference>
<protein>
    <recommendedName>
        <fullName evidence="15">Riboflavin biosynthesis protein</fullName>
    </recommendedName>
    <domain>
        <recommendedName>
            <fullName evidence="15">Riboflavin kinase</fullName>
            <ecNumber evidence="15">2.7.1.26</ecNumber>
        </recommendedName>
        <alternativeName>
            <fullName evidence="15">Flavokinase</fullName>
        </alternativeName>
    </domain>
    <domain>
        <recommendedName>
            <fullName evidence="15">FMN adenylyltransferase</fullName>
            <ecNumber evidence="15">2.7.7.2</ecNumber>
        </recommendedName>
        <alternativeName>
            <fullName evidence="15">FAD pyrophosphorylase</fullName>
        </alternativeName>
        <alternativeName>
            <fullName evidence="15">FAD synthase</fullName>
        </alternativeName>
    </domain>
</protein>
<dbReference type="NCBIfam" id="NF004160">
    <property type="entry name" value="PRK05627.1-3"/>
    <property type="match status" value="1"/>
</dbReference>
<dbReference type="EC" id="2.7.7.2" evidence="15"/>
<dbReference type="EMBL" id="JACIGK010000004">
    <property type="protein sequence ID" value="MBB4265111.1"/>
    <property type="molecule type" value="Genomic_DNA"/>
</dbReference>